<reference evidence="10" key="1">
    <citation type="submission" date="2015-12" db="EMBL/GenBank/DDBJ databases">
        <authorList>
            <person name="Tikhonova T.V."/>
            <person name="Pavlov A.R."/>
            <person name="Beletsky A.V."/>
            <person name="Mardanov A.V."/>
            <person name="Sorokin D.Y."/>
            <person name="Ravin N.V."/>
            <person name="Popov V.O."/>
        </authorList>
    </citation>
    <scope>NUCLEOTIDE SEQUENCE</scope>
    <source>
        <strain evidence="10">DSM 14787</strain>
    </source>
</reference>
<dbReference type="Pfam" id="PF04143">
    <property type="entry name" value="Sulf_transp"/>
    <property type="match status" value="1"/>
</dbReference>
<dbReference type="EMBL" id="CP003989">
    <property type="protein sequence ID" value="AGA34654.1"/>
    <property type="molecule type" value="Genomic_DNA"/>
</dbReference>
<comment type="subcellular location">
    <subcellularLocation>
        <location evidence="1">Cell inner membrane</location>
        <topology evidence="1">Multi-pass membrane protein</topology>
    </subcellularLocation>
</comment>
<feature type="transmembrane region" description="Helical" evidence="9">
    <location>
        <begin position="169"/>
        <end position="186"/>
    </location>
</feature>
<gene>
    <name evidence="10" type="primary">yeeE [H]</name>
    <name evidence="10" type="ordered locus">TVNIR_3017</name>
</gene>
<evidence type="ECO:0000256" key="2">
    <source>
        <dbReference type="ARBA" id="ARBA00022448"/>
    </source>
</evidence>
<feature type="transmembrane region" description="Helical" evidence="9">
    <location>
        <begin position="118"/>
        <end position="139"/>
    </location>
</feature>
<dbReference type="PANTHER" id="PTHR30574:SF1">
    <property type="entry name" value="SULPHUR TRANSPORT DOMAIN-CONTAINING PROTEIN"/>
    <property type="match status" value="1"/>
</dbReference>
<keyword evidence="7 9" id="KW-0472">Membrane</keyword>
<dbReference type="Proteomes" id="UP000010809">
    <property type="component" value="Chromosome"/>
</dbReference>
<evidence type="ECO:0000256" key="5">
    <source>
        <dbReference type="ARBA" id="ARBA00022692"/>
    </source>
</evidence>
<protein>
    <submittedName>
        <fullName evidence="10">YeeE/YedE family protein</fullName>
    </submittedName>
</protein>
<feature type="transmembrane region" description="Helical" evidence="9">
    <location>
        <begin position="316"/>
        <end position="338"/>
    </location>
</feature>
<keyword evidence="6 9" id="KW-1133">Transmembrane helix</keyword>
<dbReference type="RefSeq" id="WP_015259762.1">
    <property type="nucleotide sequence ID" value="NC_019902.2"/>
</dbReference>
<evidence type="ECO:0000256" key="8">
    <source>
        <dbReference type="ARBA" id="ARBA00035655"/>
    </source>
</evidence>
<feature type="transmembrane region" description="Helical" evidence="9">
    <location>
        <begin position="284"/>
        <end position="310"/>
    </location>
</feature>
<evidence type="ECO:0000256" key="3">
    <source>
        <dbReference type="ARBA" id="ARBA00022475"/>
    </source>
</evidence>
<dbReference type="STRING" id="1255043.TVNIR_3017"/>
<dbReference type="eggNOG" id="COG2391">
    <property type="taxonomic scope" value="Bacteria"/>
</dbReference>
<dbReference type="GO" id="GO:0005886">
    <property type="term" value="C:plasma membrane"/>
    <property type="evidence" value="ECO:0007669"/>
    <property type="project" value="UniProtKB-SubCell"/>
</dbReference>
<dbReference type="AlphaFoldDB" id="L0DYH6"/>
<dbReference type="HOGENOM" id="CLU_050656_2_0_6"/>
<evidence type="ECO:0000313" key="11">
    <source>
        <dbReference type="Proteomes" id="UP000010809"/>
    </source>
</evidence>
<keyword evidence="2" id="KW-0813">Transport</keyword>
<feature type="transmembrane region" description="Helical" evidence="9">
    <location>
        <begin position="251"/>
        <end position="272"/>
    </location>
</feature>
<keyword evidence="3" id="KW-1003">Cell membrane</keyword>
<evidence type="ECO:0000256" key="4">
    <source>
        <dbReference type="ARBA" id="ARBA00022519"/>
    </source>
</evidence>
<feature type="transmembrane region" description="Helical" evidence="9">
    <location>
        <begin position="6"/>
        <end position="25"/>
    </location>
</feature>
<comment type="similarity">
    <text evidence="8">Belongs to the TsuA/YedE (TC 9.B.102) family.</text>
</comment>
<keyword evidence="5 9" id="KW-0812">Transmembrane</keyword>
<feature type="transmembrane region" description="Helical" evidence="9">
    <location>
        <begin position="50"/>
        <end position="73"/>
    </location>
</feature>
<proteinExistence type="inferred from homology"/>
<feature type="transmembrane region" description="Helical" evidence="9">
    <location>
        <begin position="85"/>
        <end position="106"/>
    </location>
</feature>
<sequence length="343" mass="35828">MVEEALQLRLAVGALVIGVAFGIVAQRSKFCMVAAISNWVLMRDYRQAHAYLVAITVALVGTQVLELGFAIPIGESGFRIGTLDWVAAASGGVIFGVGAMLAGGCAGRTLVRSAEGNLGSLIALIAFAIAAMVTLFGVLQPVRAWIRQSAVPLATDDASVAALLQIPPWWIIAAVVVLVTLLVLLTGRRTRSAWMIVSGAVIGLLVAAGWWLTGYFAHDEFEPTPPLSLTFSGPLARASLYVTAQITTGTYFGLFLIPGVLLGALASALAGREFHWVMPDASRVGAFTFGGMLMGVGAILAGGCNIGHGLSGLSTLSLQAVIAVAGIIAGMRLTLAWLQWRDR</sequence>
<organism evidence="10 11">
    <name type="scientific">Thioalkalivibrio nitratireducens (strain DSM 14787 / UNIQEM 213 / ALEN2)</name>
    <dbReference type="NCBI Taxonomy" id="1255043"/>
    <lineage>
        <taxon>Bacteria</taxon>
        <taxon>Pseudomonadati</taxon>
        <taxon>Pseudomonadota</taxon>
        <taxon>Gammaproteobacteria</taxon>
        <taxon>Chromatiales</taxon>
        <taxon>Ectothiorhodospiraceae</taxon>
        <taxon>Thioalkalivibrio</taxon>
    </lineage>
</organism>
<name>L0DYH6_THIND</name>
<evidence type="ECO:0000313" key="10">
    <source>
        <dbReference type="EMBL" id="AGA34654.1"/>
    </source>
</evidence>
<evidence type="ECO:0000256" key="6">
    <source>
        <dbReference type="ARBA" id="ARBA00022989"/>
    </source>
</evidence>
<evidence type="ECO:0000256" key="1">
    <source>
        <dbReference type="ARBA" id="ARBA00004429"/>
    </source>
</evidence>
<keyword evidence="11" id="KW-1185">Reference proteome</keyword>
<dbReference type="KEGG" id="tni:TVNIR_3017"/>
<keyword evidence="4" id="KW-0997">Cell inner membrane</keyword>
<dbReference type="InterPro" id="IPR007272">
    <property type="entry name" value="Sulf_transp_TsuA/YedE"/>
</dbReference>
<accession>L0DYH6</accession>
<evidence type="ECO:0000256" key="9">
    <source>
        <dbReference type="SAM" id="Phobius"/>
    </source>
</evidence>
<dbReference type="PANTHER" id="PTHR30574">
    <property type="entry name" value="INNER MEMBRANE PROTEIN YEDE"/>
    <property type="match status" value="1"/>
</dbReference>
<dbReference type="PATRIC" id="fig|1255043.3.peg.3044"/>
<evidence type="ECO:0000256" key="7">
    <source>
        <dbReference type="ARBA" id="ARBA00023136"/>
    </source>
</evidence>
<feature type="transmembrane region" description="Helical" evidence="9">
    <location>
        <begin position="193"/>
        <end position="212"/>
    </location>
</feature>